<name>A0A0S7BUH4_9BACT</name>
<feature type="transmembrane region" description="Helical" evidence="1">
    <location>
        <begin position="116"/>
        <end position="133"/>
    </location>
</feature>
<keyword evidence="3" id="KW-1185">Reference proteome</keyword>
<keyword evidence="1" id="KW-1133">Transmembrane helix</keyword>
<dbReference type="EMBL" id="DF968183">
    <property type="protein sequence ID" value="GAP44581.1"/>
    <property type="molecule type" value="Genomic_DNA"/>
</dbReference>
<feature type="transmembrane region" description="Helical" evidence="1">
    <location>
        <begin position="88"/>
        <end position="110"/>
    </location>
</feature>
<feature type="transmembrane region" description="Helical" evidence="1">
    <location>
        <begin position="6"/>
        <end position="22"/>
    </location>
</feature>
<dbReference type="RefSeq" id="WP_062044115.1">
    <property type="nucleotide sequence ID" value="NZ_DF968183.1"/>
</dbReference>
<dbReference type="AlphaFoldDB" id="A0A0S7BUH4"/>
<sequence>MIYLFFAVAASTLILVCFKLFERYKIDSFSAITINYIVGALFGFGYTGRNFTLTLSPVADWMIMSLITGALLILGFVMFSISARKAGIALTAISSRMSVIIPVIIGLAVIGDKAGPIKITGILLALIAFYLTLKKDKALVLMANVIFIPVSVFLLMGLNDSAVKITQHFFLPAGNEAAYVTYAASAFAVAFVFGAIISVYRLLKQNVKIKPIDLLAGVTLGLLNWYSLFYLLKGLELVQVSVFIPLLNVSVVILSSLTGYFIFREKLKTINWVGIAVSVIAIYLIAAG</sequence>
<keyword evidence="1" id="KW-0812">Transmembrane</keyword>
<accession>A0A0S7BUH4</accession>
<feature type="transmembrane region" description="Helical" evidence="1">
    <location>
        <begin position="212"/>
        <end position="232"/>
    </location>
</feature>
<protein>
    <submittedName>
        <fullName evidence="2">EamA-like transporter family</fullName>
    </submittedName>
</protein>
<organism evidence="2">
    <name type="scientific">Lentimicrobium saccharophilum</name>
    <dbReference type="NCBI Taxonomy" id="1678841"/>
    <lineage>
        <taxon>Bacteria</taxon>
        <taxon>Pseudomonadati</taxon>
        <taxon>Bacteroidota</taxon>
        <taxon>Bacteroidia</taxon>
        <taxon>Bacteroidales</taxon>
        <taxon>Lentimicrobiaceae</taxon>
        <taxon>Lentimicrobium</taxon>
    </lineage>
</organism>
<feature type="transmembrane region" description="Helical" evidence="1">
    <location>
        <begin position="61"/>
        <end position="81"/>
    </location>
</feature>
<dbReference type="OrthoDB" id="1524053at2"/>
<feature type="transmembrane region" description="Helical" evidence="1">
    <location>
        <begin position="238"/>
        <end position="263"/>
    </location>
</feature>
<proteinExistence type="predicted"/>
<feature type="transmembrane region" description="Helical" evidence="1">
    <location>
        <begin position="29"/>
        <end position="49"/>
    </location>
</feature>
<feature type="transmembrane region" description="Helical" evidence="1">
    <location>
        <begin position="270"/>
        <end position="287"/>
    </location>
</feature>
<dbReference type="InterPro" id="IPR037185">
    <property type="entry name" value="EmrE-like"/>
</dbReference>
<dbReference type="STRING" id="1678841.TBC1_12390"/>
<evidence type="ECO:0000313" key="2">
    <source>
        <dbReference type="EMBL" id="GAP44581.1"/>
    </source>
</evidence>
<evidence type="ECO:0000313" key="3">
    <source>
        <dbReference type="Proteomes" id="UP000053091"/>
    </source>
</evidence>
<keyword evidence="1" id="KW-0472">Membrane</keyword>
<feature type="transmembrane region" description="Helical" evidence="1">
    <location>
        <begin position="179"/>
        <end position="200"/>
    </location>
</feature>
<dbReference type="Proteomes" id="UP000053091">
    <property type="component" value="Unassembled WGS sequence"/>
</dbReference>
<evidence type="ECO:0000256" key="1">
    <source>
        <dbReference type="SAM" id="Phobius"/>
    </source>
</evidence>
<reference evidence="2" key="1">
    <citation type="journal article" date="2015" name="Genome Announc.">
        <title>Draft Genome Sequence of Bacteroidales Strain TBC1, a Novel Isolate from a Methanogenic Wastewater Treatment System.</title>
        <authorList>
            <person name="Tourlousse D.M."/>
            <person name="Matsuura N."/>
            <person name="Sun L."/>
            <person name="Toyonaga M."/>
            <person name="Kuroda K."/>
            <person name="Ohashi A."/>
            <person name="Cruz R."/>
            <person name="Yamaguchi T."/>
            <person name="Sekiguchi Y."/>
        </authorList>
    </citation>
    <scope>NUCLEOTIDE SEQUENCE [LARGE SCALE GENOMIC DNA]</scope>
    <source>
        <strain evidence="2">TBC1</strain>
    </source>
</reference>
<gene>
    <name evidence="2" type="ORF">TBC1_12390</name>
</gene>
<feature type="transmembrane region" description="Helical" evidence="1">
    <location>
        <begin position="140"/>
        <end position="159"/>
    </location>
</feature>
<dbReference type="SUPFAM" id="SSF103481">
    <property type="entry name" value="Multidrug resistance efflux transporter EmrE"/>
    <property type="match status" value="2"/>
</dbReference>